<dbReference type="Proteomes" id="UP001157006">
    <property type="component" value="Chromosome 2"/>
</dbReference>
<gene>
    <name evidence="1" type="ORF">VFH_II169360</name>
</gene>
<evidence type="ECO:0000313" key="2">
    <source>
        <dbReference type="Proteomes" id="UP001157006"/>
    </source>
</evidence>
<accession>A0AAV0ZNF4</accession>
<evidence type="ECO:0000313" key="1">
    <source>
        <dbReference type="EMBL" id="CAI8599314.1"/>
    </source>
</evidence>
<dbReference type="EMBL" id="OX451737">
    <property type="protein sequence ID" value="CAI8599314.1"/>
    <property type="molecule type" value="Genomic_DNA"/>
</dbReference>
<name>A0AAV0ZNF4_VICFA</name>
<proteinExistence type="predicted"/>
<dbReference type="AlphaFoldDB" id="A0AAV0ZNF4"/>
<reference evidence="1 2" key="1">
    <citation type="submission" date="2023-01" db="EMBL/GenBank/DDBJ databases">
        <authorList>
            <person name="Kreplak J."/>
        </authorList>
    </citation>
    <scope>NUCLEOTIDE SEQUENCE [LARGE SCALE GENOMIC DNA]</scope>
</reference>
<protein>
    <submittedName>
        <fullName evidence="1">Uncharacterized protein</fullName>
    </submittedName>
</protein>
<sequence length="107" mass="12990">MLYQSTFFPSLRLRQVWSLILRWLNINTALHSKALENFQQFEGLSRSGMKQAEKFHIVWFACIWVLWNGHNEKVFRDKQRRLEQMTEEIKITSWKWLKCKLKGFNNG</sequence>
<organism evidence="1 2">
    <name type="scientific">Vicia faba</name>
    <name type="common">Broad bean</name>
    <name type="synonym">Faba vulgaris</name>
    <dbReference type="NCBI Taxonomy" id="3906"/>
    <lineage>
        <taxon>Eukaryota</taxon>
        <taxon>Viridiplantae</taxon>
        <taxon>Streptophyta</taxon>
        <taxon>Embryophyta</taxon>
        <taxon>Tracheophyta</taxon>
        <taxon>Spermatophyta</taxon>
        <taxon>Magnoliopsida</taxon>
        <taxon>eudicotyledons</taxon>
        <taxon>Gunneridae</taxon>
        <taxon>Pentapetalae</taxon>
        <taxon>rosids</taxon>
        <taxon>fabids</taxon>
        <taxon>Fabales</taxon>
        <taxon>Fabaceae</taxon>
        <taxon>Papilionoideae</taxon>
        <taxon>50 kb inversion clade</taxon>
        <taxon>NPAAA clade</taxon>
        <taxon>Hologalegina</taxon>
        <taxon>IRL clade</taxon>
        <taxon>Fabeae</taxon>
        <taxon>Vicia</taxon>
    </lineage>
</organism>
<keyword evidence="2" id="KW-1185">Reference proteome</keyword>